<name>A0A841HYM9_9DEIO</name>
<evidence type="ECO:0000313" key="2">
    <source>
        <dbReference type="EMBL" id="MBB6097048.1"/>
    </source>
</evidence>
<comment type="caution">
    <text evidence="2">The sequence shown here is derived from an EMBL/GenBank/DDBJ whole genome shotgun (WGS) entry which is preliminary data.</text>
</comment>
<accession>A0A841HYM9</accession>
<dbReference type="InterPro" id="IPR007295">
    <property type="entry name" value="DUF402"/>
</dbReference>
<reference evidence="2 3" key="1">
    <citation type="submission" date="2020-08" db="EMBL/GenBank/DDBJ databases">
        <title>Genomic Encyclopedia of Type Strains, Phase IV (KMG-IV): sequencing the most valuable type-strain genomes for metagenomic binning, comparative biology and taxonomic classification.</title>
        <authorList>
            <person name="Goeker M."/>
        </authorList>
    </citation>
    <scope>NUCLEOTIDE SEQUENCE [LARGE SCALE GENOMIC DNA]</scope>
    <source>
        <strain evidence="2 3">DSM 21458</strain>
    </source>
</reference>
<dbReference type="InterPro" id="IPR035930">
    <property type="entry name" value="FomD-like_sf"/>
</dbReference>
<dbReference type="EMBL" id="JACHHG010000002">
    <property type="protein sequence ID" value="MBB6097048.1"/>
    <property type="molecule type" value="Genomic_DNA"/>
</dbReference>
<dbReference type="AlphaFoldDB" id="A0A841HYM9"/>
<sequence>MHAIKTERHETSAYRHHTNTGVRRVEEYRVHNAGLFVARPFEDHPNIRYWQAHLLPEQGLVVCRYTPHEGRWWCDYYIDIARIHREGDTWAVRDLYLDVAVFEGRAAQILDTDEFRAACCGGLLPPEEAMWAVETAHGLINGLACHSYRLEAWLAERGLHLSWRDIPTPVGA</sequence>
<dbReference type="RefSeq" id="WP_183984120.1">
    <property type="nucleotide sequence ID" value="NZ_JACHHG010000002.1"/>
</dbReference>
<keyword evidence="3" id="KW-1185">Reference proteome</keyword>
<organism evidence="2 3">
    <name type="scientific">Deinobacterium chartae</name>
    <dbReference type="NCBI Taxonomy" id="521158"/>
    <lineage>
        <taxon>Bacteria</taxon>
        <taxon>Thermotogati</taxon>
        <taxon>Deinococcota</taxon>
        <taxon>Deinococci</taxon>
        <taxon>Deinococcales</taxon>
        <taxon>Deinococcaceae</taxon>
        <taxon>Deinobacterium</taxon>
    </lineage>
</organism>
<dbReference type="Pfam" id="PF04167">
    <property type="entry name" value="DUF402"/>
    <property type="match status" value="1"/>
</dbReference>
<proteinExistence type="predicted"/>
<protein>
    <recommendedName>
        <fullName evidence="1">DUF402 domain-containing protein</fullName>
    </recommendedName>
</protein>
<dbReference type="SUPFAM" id="SSF159234">
    <property type="entry name" value="FomD-like"/>
    <property type="match status" value="1"/>
</dbReference>
<dbReference type="Proteomes" id="UP000569951">
    <property type="component" value="Unassembled WGS sequence"/>
</dbReference>
<gene>
    <name evidence="2" type="ORF">HNR42_000462</name>
</gene>
<dbReference type="Gene3D" id="2.40.380.10">
    <property type="entry name" value="FomD-like"/>
    <property type="match status" value="1"/>
</dbReference>
<evidence type="ECO:0000259" key="1">
    <source>
        <dbReference type="Pfam" id="PF04167"/>
    </source>
</evidence>
<feature type="domain" description="DUF402" evidence="1">
    <location>
        <begin position="20"/>
        <end position="147"/>
    </location>
</feature>
<evidence type="ECO:0000313" key="3">
    <source>
        <dbReference type="Proteomes" id="UP000569951"/>
    </source>
</evidence>